<dbReference type="STRING" id="12930.A0A0Q3QT54"/>
<dbReference type="Proteomes" id="UP000051836">
    <property type="component" value="Unassembled WGS sequence"/>
</dbReference>
<comment type="caution">
    <text evidence="1">The sequence shown here is derived from an EMBL/GenBank/DDBJ whole genome shotgun (WGS) entry which is preliminary data.</text>
</comment>
<evidence type="ECO:0000313" key="1">
    <source>
        <dbReference type="EMBL" id="KQK76305.1"/>
    </source>
</evidence>
<reference evidence="1 2" key="1">
    <citation type="submission" date="2015-10" db="EMBL/GenBank/DDBJ databases">
        <authorList>
            <person name="Gilbert D.G."/>
        </authorList>
    </citation>
    <scope>NUCLEOTIDE SEQUENCE [LARGE SCALE GENOMIC DNA]</scope>
    <source>
        <strain evidence="1">FVVF132</strain>
    </source>
</reference>
<keyword evidence="1" id="KW-0346">Stress response</keyword>
<dbReference type="OrthoDB" id="6418155at2759"/>
<accession>A0A0Q3QT54</accession>
<name>A0A0Q3QT54_AMAAE</name>
<dbReference type="AlphaFoldDB" id="A0A0Q3QT54"/>
<gene>
    <name evidence="1" type="ORF">AAES_137219</name>
</gene>
<sequence length="135" mass="14921">MPTVSHHFGLILTKECERDPSPAEISSASALDKFLQLTDSISPVPLGWARAPSDADPASIKDTKHIQACSEDQSTNRIHPIHSEESSGEANEFVTFPFPKKLWKMLQSHFQSVWCVSDSICVAIDEEAFLKEVPA</sequence>
<protein>
    <submittedName>
        <fullName evidence="1">Heat shock transcription factor, Y-linked-like protein</fullName>
    </submittedName>
</protein>
<proteinExistence type="predicted"/>
<organism evidence="1 2">
    <name type="scientific">Amazona aestiva</name>
    <name type="common">Blue-fronted Amazon parrot</name>
    <dbReference type="NCBI Taxonomy" id="12930"/>
    <lineage>
        <taxon>Eukaryota</taxon>
        <taxon>Metazoa</taxon>
        <taxon>Chordata</taxon>
        <taxon>Craniata</taxon>
        <taxon>Vertebrata</taxon>
        <taxon>Euteleostomi</taxon>
        <taxon>Archelosauria</taxon>
        <taxon>Archosauria</taxon>
        <taxon>Dinosauria</taxon>
        <taxon>Saurischia</taxon>
        <taxon>Theropoda</taxon>
        <taxon>Coelurosauria</taxon>
        <taxon>Aves</taxon>
        <taxon>Neognathae</taxon>
        <taxon>Neoaves</taxon>
        <taxon>Telluraves</taxon>
        <taxon>Australaves</taxon>
        <taxon>Psittaciformes</taxon>
        <taxon>Psittacidae</taxon>
        <taxon>Amazona</taxon>
    </lineage>
</organism>
<evidence type="ECO:0000313" key="2">
    <source>
        <dbReference type="Proteomes" id="UP000051836"/>
    </source>
</evidence>
<dbReference type="EMBL" id="LMAW01002865">
    <property type="protein sequence ID" value="KQK76305.1"/>
    <property type="molecule type" value="Genomic_DNA"/>
</dbReference>
<keyword evidence="2" id="KW-1185">Reference proteome</keyword>